<evidence type="ECO:0000256" key="1">
    <source>
        <dbReference type="ARBA" id="ARBA00004141"/>
    </source>
</evidence>
<dbReference type="Pfam" id="PF01694">
    <property type="entry name" value="Rhomboid"/>
    <property type="match status" value="1"/>
</dbReference>
<sequence>MQYKIAWPPLTKNTKTTIIGLALIFLVTVVWPDAFAFVQANLLVSAPDVIQQGKIWTLLSYAFFHHDLGHLLFNGLALWMFAGELDQQWSSARFWAVSLLSALGGGIAVVLTQLVFSNAGPTLGYSGAVMGLIAAFAWYNWDRRLNFFFFPMTGRTFLAVIVGIDLVRVLIGGQPVSISAHIGGMLTGLLLVSDLWKPRELKRRWQRRSMKKKFREATREVDRKRDGRWIN</sequence>
<evidence type="ECO:0000313" key="6">
    <source>
        <dbReference type="EMBL" id="AWV90695.1"/>
    </source>
</evidence>
<organism evidence="6 7">
    <name type="scientific">Bradymonas sediminis</name>
    <dbReference type="NCBI Taxonomy" id="1548548"/>
    <lineage>
        <taxon>Bacteria</taxon>
        <taxon>Deltaproteobacteria</taxon>
        <taxon>Bradymonadales</taxon>
        <taxon>Bradymonadaceae</taxon>
        <taxon>Bradymonas</taxon>
    </lineage>
</organism>
<proteinExistence type="predicted"/>
<dbReference type="InterPro" id="IPR050925">
    <property type="entry name" value="Rhomboid_protease_S54"/>
</dbReference>
<keyword evidence="2" id="KW-0812">Transmembrane</keyword>
<accession>A0A2Z4FPL5</accession>
<dbReference type="GO" id="GO:0016020">
    <property type="term" value="C:membrane"/>
    <property type="evidence" value="ECO:0007669"/>
    <property type="project" value="UniProtKB-SubCell"/>
</dbReference>
<evidence type="ECO:0000256" key="3">
    <source>
        <dbReference type="ARBA" id="ARBA00022989"/>
    </source>
</evidence>
<reference evidence="6 7" key="1">
    <citation type="submission" date="2018-06" db="EMBL/GenBank/DDBJ databases">
        <title>Lujinxingia sediminis gen. nov. sp. nov., a new facultative anaerobic member of the class Deltaproteobacteria, and proposal of Lujinxingaceae fam. nov.</title>
        <authorList>
            <person name="Guo L.-Y."/>
            <person name="Li C.-M."/>
            <person name="Wang S."/>
            <person name="Du Z.-J."/>
        </authorList>
    </citation>
    <scope>NUCLEOTIDE SEQUENCE [LARGE SCALE GENOMIC DNA]</scope>
    <source>
        <strain evidence="6 7">FA350</strain>
    </source>
</reference>
<dbReference type="InterPro" id="IPR035952">
    <property type="entry name" value="Rhomboid-like_sf"/>
</dbReference>
<dbReference type="EMBL" id="CP030032">
    <property type="protein sequence ID" value="AWV90695.1"/>
    <property type="molecule type" value="Genomic_DNA"/>
</dbReference>
<evidence type="ECO:0000259" key="5">
    <source>
        <dbReference type="Pfam" id="PF01694"/>
    </source>
</evidence>
<dbReference type="RefSeq" id="WP_111336290.1">
    <property type="nucleotide sequence ID" value="NZ_CP030032.1"/>
</dbReference>
<comment type="subcellular location">
    <subcellularLocation>
        <location evidence="1">Membrane</location>
        <topology evidence="1">Multi-pass membrane protein</topology>
    </subcellularLocation>
</comment>
<dbReference type="InterPro" id="IPR022764">
    <property type="entry name" value="Peptidase_S54_rhomboid_dom"/>
</dbReference>
<dbReference type="PANTHER" id="PTHR43731:SF26">
    <property type="entry name" value="RHOMBOID-LIKE PROTEIN 10, CHLOROPLASTIC"/>
    <property type="match status" value="1"/>
</dbReference>
<dbReference type="OrthoDB" id="9813074at2"/>
<gene>
    <name evidence="6" type="ORF">DN745_15780</name>
</gene>
<protein>
    <recommendedName>
        <fullName evidence="5">Peptidase S54 rhomboid domain-containing protein</fullName>
    </recommendedName>
</protein>
<dbReference type="Proteomes" id="UP000249799">
    <property type="component" value="Chromosome"/>
</dbReference>
<dbReference type="PANTHER" id="PTHR43731">
    <property type="entry name" value="RHOMBOID PROTEASE"/>
    <property type="match status" value="1"/>
</dbReference>
<evidence type="ECO:0000256" key="2">
    <source>
        <dbReference type="ARBA" id="ARBA00022692"/>
    </source>
</evidence>
<dbReference type="SUPFAM" id="SSF144091">
    <property type="entry name" value="Rhomboid-like"/>
    <property type="match status" value="1"/>
</dbReference>
<dbReference type="Gene3D" id="1.20.1540.10">
    <property type="entry name" value="Rhomboid-like"/>
    <property type="match status" value="1"/>
</dbReference>
<keyword evidence="7" id="KW-1185">Reference proteome</keyword>
<evidence type="ECO:0000313" key="7">
    <source>
        <dbReference type="Proteomes" id="UP000249799"/>
    </source>
</evidence>
<name>A0A2Z4FPL5_9DELT</name>
<dbReference type="KEGG" id="bsed:DN745_15780"/>
<keyword evidence="4" id="KW-0472">Membrane</keyword>
<dbReference type="AlphaFoldDB" id="A0A2Z4FPL5"/>
<keyword evidence="3" id="KW-1133">Transmembrane helix</keyword>
<feature type="domain" description="Peptidase S54 rhomboid" evidence="5">
    <location>
        <begin position="53"/>
        <end position="192"/>
    </location>
</feature>
<dbReference type="GO" id="GO:0004252">
    <property type="term" value="F:serine-type endopeptidase activity"/>
    <property type="evidence" value="ECO:0007669"/>
    <property type="project" value="InterPro"/>
</dbReference>
<evidence type="ECO:0000256" key="4">
    <source>
        <dbReference type="ARBA" id="ARBA00023136"/>
    </source>
</evidence>